<dbReference type="InParanoid" id="C4JEG0"/>
<gene>
    <name evidence="1" type="ORF">UREG_00799</name>
</gene>
<dbReference type="VEuPathDB" id="FungiDB:UREG_00799"/>
<dbReference type="AlphaFoldDB" id="C4JEG0"/>
<dbReference type="RefSeq" id="XP_002541285.1">
    <property type="nucleotide sequence ID" value="XM_002541239.1"/>
</dbReference>
<accession>C4JEG0</accession>
<keyword evidence="2" id="KW-1185">Reference proteome</keyword>
<dbReference type="HOGENOM" id="CLU_071675_1_0_1"/>
<dbReference type="KEGG" id="ure:UREG_00799"/>
<dbReference type="EMBL" id="CH476615">
    <property type="protein sequence ID" value="EEP75952.1"/>
    <property type="molecule type" value="Genomic_DNA"/>
</dbReference>
<protein>
    <submittedName>
        <fullName evidence="1">Uncharacterized protein</fullName>
    </submittedName>
</protein>
<dbReference type="eggNOG" id="ENOG502RNXY">
    <property type="taxonomic scope" value="Eukaryota"/>
</dbReference>
<dbReference type="GeneID" id="8444394"/>
<sequence length="236" mass="26832">MDIGIAPMESNFIPITSGASLPHHLSSVIPLDIRCALGQAYYAAEQARSHYKTLQKNISNHLYRLCRVDDTSDFHEHCSAIDRLLGWGLVGARSNNTSKLGVTLTATAKIPSFVLRFHIDEAAYRDYAKRHQAMRESFFKGSLSYWRQTRRNCEVILHKAKISPMDKSMCWDWWNKFLAEVAEWESKLDDLVVPEWDAVLTKLSALVEERVDLGDHWAGAARRRAIMPEALLPYGG</sequence>
<dbReference type="OrthoDB" id="4192850at2759"/>
<organism evidence="1 2">
    <name type="scientific">Uncinocarpus reesii (strain UAMH 1704)</name>
    <dbReference type="NCBI Taxonomy" id="336963"/>
    <lineage>
        <taxon>Eukaryota</taxon>
        <taxon>Fungi</taxon>
        <taxon>Dikarya</taxon>
        <taxon>Ascomycota</taxon>
        <taxon>Pezizomycotina</taxon>
        <taxon>Eurotiomycetes</taxon>
        <taxon>Eurotiomycetidae</taxon>
        <taxon>Onygenales</taxon>
        <taxon>Onygenaceae</taxon>
        <taxon>Uncinocarpus</taxon>
    </lineage>
</organism>
<evidence type="ECO:0000313" key="2">
    <source>
        <dbReference type="Proteomes" id="UP000002058"/>
    </source>
</evidence>
<dbReference type="OMA" id="PTWEEII"/>
<reference evidence="2" key="1">
    <citation type="journal article" date="2009" name="Genome Res.">
        <title>Comparative genomic analyses of the human fungal pathogens Coccidioides and their relatives.</title>
        <authorList>
            <person name="Sharpton T.J."/>
            <person name="Stajich J.E."/>
            <person name="Rounsley S.D."/>
            <person name="Gardner M.J."/>
            <person name="Wortman J.R."/>
            <person name="Jordar V.S."/>
            <person name="Maiti R."/>
            <person name="Kodira C.D."/>
            <person name="Neafsey D.E."/>
            <person name="Zeng Q."/>
            <person name="Hung C.-Y."/>
            <person name="McMahan C."/>
            <person name="Muszewska A."/>
            <person name="Grynberg M."/>
            <person name="Mandel M.A."/>
            <person name="Kellner E.M."/>
            <person name="Barker B.M."/>
            <person name="Galgiani J.N."/>
            <person name="Orbach M.J."/>
            <person name="Kirkland T.N."/>
            <person name="Cole G.T."/>
            <person name="Henn M.R."/>
            <person name="Birren B.W."/>
            <person name="Taylor J.W."/>
        </authorList>
    </citation>
    <scope>NUCLEOTIDE SEQUENCE [LARGE SCALE GENOMIC DNA]</scope>
    <source>
        <strain evidence="2">UAMH 1704</strain>
    </source>
</reference>
<proteinExistence type="predicted"/>
<evidence type="ECO:0000313" key="1">
    <source>
        <dbReference type="EMBL" id="EEP75952.1"/>
    </source>
</evidence>
<name>C4JEG0_UNCRE</name>
<dbReference type="Proteomes" id="UP000002058">
    <property type="component" value="Unassembled WGS sequence"/>
</dbReference>